<reference evidence="6" key="1">
    <citation type="submission" date="2020-11" db="EMBL/GenBank/DDBJ databases">
        <authorList>
            <person name="Tran Van P."/>
        </authorList>
    </citation>
    <scope>NUCLEOTIDE SEQUENCE</scope>
</reference>
<dbReference type="SUPFAM" id="SSF48652">
    <property type="entry name" value="Tetraspanin"/>
    <property type="match status" value="1"/>
</dbReference>
<keyword evidence="2 5" id="KW-0812">Transmembrane</keyword>
<dbReference type="Pfam" id="PF00335">
    <property type="entry name" value="Tetraspanin"/>
    <property type="match status" value="1"/>
</dbReference>
<gene>
    <name evidence="6" type="ORF">TBIB3V08_LOCUS6842</name>
</gene>
<evidence type="ECO:0000256" key="5">
    <source>
        <dbReference type="SAM" id="Phobius"/>
    </source>
</evidence>
<evidence type="ECO:0000256" key="2">
    <source>
        <dbReference type="ARBA" id="ARBA00022692"/>
    </source>
</evidence>
<keyword evidence="3 5" id="KW-1133">Transmembrane helix</keyword>
<keyword evidence="4 5" id="KW-0472">Membrane</keyword>
<evidence type="ECO:0000256" key="4">
    <source>
        <dbReference type="ARBA" id="ARBA00023136"/>
    </source>
</evidence>
<dbReference type="InterPro" id="IPR008952">
    <property type="entry name" value="Tetraspanin_EC2_sf"/>
</dbReference>
<comment type="subcellular location">
    <subcellularLocation>
        <location evidence="1">Membrane</location>
        <topology evidence="1">Multi-pass membrane protein</topology>
    </subcellularLocation>
</comment>
<sequence>MQSYIFSEISVGECCGLESSEDWVEAQIEVPDSCCHKDIEDCDTSNKKHIYKDGCLQFMFDTVDTIINIIIIVTVVVLSIQFTEKDVPDPQPYASFTGLLEPGLKLLMDSSHFNLEAVDLVYTLSVHESYYCMSLRN</sequence>
<evidence type="ECO:0008006" key="7">
    <source>
        <dbReference type="Google" id="ProtNLM"/>
    </source>
</evidence>
<dbReference type="Gene3D" id="1.10.1450.10">
    <property type="entry name" value="Tetraspanin"/>
    <property type="match status" value="1"/>
</dbReference>
<dbReference type="InterPro" id="IPR018499">
    <property type="entry name" value="Tetraspanin/Peripherin"/>
</dbReference>
<evidence type="ECO:0000313" key="6">
    <source>
        <dbReference type="EMBL" id="CAD7444465.1"/>
    </source>
</evidence>
<proteinExistence type="predicted"/>
<evidence type="ECO:0000256" key="3">
    <source>
        <dbReference type="ARBA" id="ARBA00022989"/>
    </source>
</evidence>
<evidence type="ECO:0000256" key="1">
    <source>
        <dbReference type="ARBA" id="ARBA00004141"/>
    </source>
</evidence>
<organism evidence="6">
    <name type="scientific">Timema bartmani</name>
    <dbReference type="NCBI Taxonomy" id="61472"/>
    <lineage>
        <taxon>Eukaryota</taxon>
        <taxon>Metazoa</taxon>
        <taxon>Ecdysozoa</taxon>
        <taxon>Arthropoda</taxon>
        <taxon>Hexapoda</taxon>
        <taxon>Insecta</taxon>
        <taxon>Pterygota</taxon>
        <taxon>Neoptera</taxon>
        <taxon>Polyneoptera</taxon>
        <taxon>Phasmatodea</taxon>
        <taxon>Timematodea</taxon>
        <taxon>Timematoidea</taxon>
        <taxon>Timematidae</taxon>
        <taxon>Timema</taxon>
    </lineage>
</organism>
<dbReference type="AlphaFoldDB" id="A0A7R9EZX1"/>
<protein>
    <recommendedName>
        <fullName evidence="7">Tetraspanin</fullName>
    </recommendedName>
</protein>
<accession>A0A7R9EZX1</accession>
<feature type="transmembrane region" description="Helical" evidence="5">
    <location>
        <begin position="66"/>
        <end position="83"/>
    </location>
</feature>
<dbReference type="GO" id="GO:0016020">
    <property type="term" value="C:membrane"/>
    <property type="evidence" value="ECO:0007669"/>
    <property type="project" value="UniProtKB-SubCell"/>
</dbReference>
<dbReference type="EMBL" id="OD566677">
    <property type="protein sequence ID" value="CAD7444465.1"/>
    <property type="molecule type" value="Genomic_DNA"/>
</dbReference>
<name>A0A7R9EZX1_9NEOP</name>